<evidence type="ECO:0000313" key="3">
    <source>
        <dbReference type="WBParaSite" id="SBAD_0001139501-mRNA-1"/>
    </source>
</evidence>
<dbReference type="WBParaSite" id="SBAD_0001139501-mRNA-1">
    <property type="protein sequence ID" value="SBAD_0001139501-mRNA-1"/>
    <property type="gene ID" value="SBAD_0001139501"/>
</dbReference>
<dbReference type="Proteomes" id="UP000270296">
    <property type="component" value="Unassembled WGS sequence"/>
</dbReference>
<organism evidence="3">
    <name type="scientific">Soboliphyme baturini</name>
    <dbReference type="NCBI Taxonomy" id="241478"/>
    <lineage>
        <taxon>Eukaryota</taxon>
        <taxon>Metazoa</taxon>
        <taxon>Ecdysozoa</taxon>
        <taxon>Nematoda</taxon>
        <taxon>Enoplea</taxon>
        <taxon>Dorylaimia</taxon>
        <taxon>Dioctophymatida</taxon>
        <taxon>Dioctophymatoidea</taxon>
        <taxon>Soboliphymatidae</taxon>
        <taxon>Soboliphyme</taxon>
    </lineage>
</organism>
<accession>A0A183J571</accession>
<dbReference type="OrthoDB" id="410381at2759"/>
<reference evidence="1 2" key="2">
    <citation type="submission" date="2018-11" db="EMBL/GenBank/DDBJ databases">
        <authorList>
            <consortium name="Pathogen Informatics"/>
        </authorList>
    </citation>
    <scope>NUCLEOTIDE SEQUENCE [LARGE SCALE GENOMIC DNA]</scope>
</reference>
<dbReference type="InterPro" id="IPR036691">
    <property type="entry name" value="Endo/exonu/phosph_ase_sf"/>
</dbReference>
<evidence type="ECO:0000313" key="2">
    <source>
        <dbReference type="Proteomes" id="UP000270296"/>
    </source>
</evidence>
<dbReference type="SUPFAM" id="SSF56219">
    <property type="entry name" value="DNase I-like"/>
    <property type="match status" value="1"/>
</dbReference>
<name>A0A183J571_9BILA</name>
<keyword evidence="2" id="KW-1185">Reference proteome</keyword>
<sequence>MVRLSSTKREGSGILNFRWWKPFYSGVDGTPLSQLDVGILVEPNLVGRIIDWKPVSGRVTFLEEVQCALSEVPNTQSLILTGDFNAQVGVDVEKCNGVIGKNGSSDVNNNGMELLRFRANNGLSIMNTFFEQRRAQQYSWHRGACAHKSMIDLVIASSN</sequence>
<dbReference type="EMBL" id="UZAM01014937">
    <property type="protein sequence ID" value="VDP36475.1"/>
    <property type="molecule type" value="Genomic_DNA"/>
</dbReference>
<gene>
    <name evidence="1" type="ORF">SBAD_LOCUS11019</name>
</gene>
<dbReference type="Gene3D" id="3.60.10.10">
    <property type="entry name" value="Endonuclease/exonuclease/phosphatase"/>
    <property type="match status" value="1"/>
</dbReference>
<protein>
    <submittedName>
        <fullName evidence="3">Endo/exonuclease/phosphatase domain-containing protein</fullName>
    </submittedName>
</protein>
<proteinExistence type="predicted"/>
<evidence type="ECO:0000313" key="1">
    <source>
        <dbReference type="EMBL" id="VDP36475.1"/>
    </source>
</evidence>
<reference evidence="3" key="1">
    <citation type="submission" date="2016-06" db="UniProtKB">
        <authorList>
            <consortium name="WormBaseParasite"/>
        </authorList>
    </citation>
    <scope>IDENTIFICATION</scope>
</reference>
<dbReference type="AlphaFoldDB" id="A0A183J571"/>